<protein>
    <submittedName>
        <fullName evidence="1">Uncharacterized protein</fullName>
    </submittedName>
</protein>
<dbReference type="EMBL" id="PFBW01000222">
    <property type="protein sequence ID" value="PIR76918.1"/>
    <property type="molecule type" value="Genomic_DNA"/>
</dbReference>
<gene>
    <name evidence="1" type="ORF">COU30_05305</name>
</gene>
<evidence type="ECO:0000313" key="2">
    <source>
        <dbReference type="Proteomes" id="UP000228528"/>
    </source>
</evidence>
<accession>A0A2M6NZR5</accession>
<organism evidence="1 2">
    <name type="scientific">Candidatus Magasanikbacteria bacterium CG10_big_fil_rev_8_21_14_0_10_38_6</name>
    <dbReference type="NCBI Taxonomy" id="1974647"/>
    <lineage>
        <taxon>Bacteria</taxon>
        <taxon>Candidatus Magasanikiibacteriota</taxon>
    </lineage>
</organism>
<proteinExistence type="predicted"/>
<evidence type="ECO:0000313" key="1">
    <source>
        <dbReference type="EMBL" id="PIR76918.1"/>
    </source>
</evidence>
<comment type="caution">
    <text evidence="1">The sequence shown here is derived from an EMBL/GenBank/DDBJ whole genome shotgun (WGS) entry which is preliminary data.</text>
</comment>
<name>A0A2M6NZR5_9BACT</name>
<sequence length="71" mass="8181">METSIAVLMLFQESKRTVIVTSRFGEKTQEVLGHVISIDENQGIILKTQEGGLLIRFADLKKIQFENRFKR</sequence>
<dbReference type="AlphaFoldDB" id="A0A2M6NZR5"/>
<dbReference type="Proteomes" id="UP000228528">
    <property type="component" value="Unassembled WGS sequence"/>
</dbReference>
<reference evidence="2" key="1">
    <citation type="submission" date="2017-09" db="EMBL/GenBank/DDBJ databases">
        <title>Depth-based differentiation of microbial function through sediment-hosted aquifers and enrichment of novel symbionts in the deep terrestrial subsurface.</title>
        <authorList>
            <person name="Probst A.J."/>
            <person name="Ladd B."/>
            <person name="Jarett J.K."/>
            <person name="Geller-Mcgrath D.E."/>
            <person name="Sieber C.M.K."/>
            <person name="Emerson J.B."/>
            <person name="Anantharaman K."/>
            <person name="Thomas B.C."/>
            <person name="Malmstrom R."/>
            <person name="Stieglmeier M."/>
            <person name="Klingl A."/>
            <person name="Woyke T."/>
            <person name="Ryan C.M."/>
            <person name="Banfield J.F."/>
        </authorList>
    </citation>
    <scope>NUCLEOTIDE SEQUENCE [LARGE SCALE GENOMIC DNA]</scope>
</reference>